<comment type="caution">
    <text evidence="2">The sequence shown here is derived from an EMBL/GenBank/DDBJ whole genome shotgun (WGS) entry which is preliminary data.</text>
</comment>
<dbReference type="Gene3D" id="3.30.420.10">
    <property type="entry name" value="Ribonuclease H-like superfamily/Ribonuclease H"/>
    <property type="match status" value="1"/>
</dbReference>
<evidence type="ECO:0000313" key="3">
    <source>
        <dbReference type="Proteomes" id="UP000238479"/>
    </source>
</evidence>
<sequence>MHIAIDIQLGCFTWLEDFQKARKPDVQPPTRTVKAWKPASTLKLNVDGAYLEHRKTGGVGSILRDLTGHFIAAYSTPLMHISSALHVEFLAIREGIDLAQKMKLQQVVIEIDCLQAVNDLYSSTPNLSSLAV</sequence>
<dbReference type="InterPro" id="IPR036397">
    <property type="entry name" value="RNaseH_sf"/>
</dbReference>
<dbReference type="GO" id="GO:0004523">
    <property type="term" value="F:RNA-DNA hybrid ribonuclease activity"/>
    <property type="evidence" value="ECO:0007669"/>
    <property type="project" value="InterPro"/>
</dbReference>
<protein>
    <submittedName>
        <fullName evidence="2">Putative ribonuclease H-like domain-containing protein</fullName>
    </submittedName>
</protein>
<gene>
    <name evidence="2" type="ORF">RchiOBHm_Chr5g0032971</name>
</gene>
<dbReference type="InterPro" id="IPR002156">
    <property type="entry name" value="RNaseH_domain"/>
</dbReference>
<dbReference type="EMBL" id="PDCK01000043">
    <property type="protein sequence ID" value="PRQ31209.1"/>
    <property type="molecule type" value="Genomic_DNA"/>
</dbReference>
<dbReference type="InterPro" id="IPR012337">
    <property type="entry name" value="RNaseH-like_sf"/>
</dbReference>
<dbReference type="InterPro" id="IPR044730">
    <property type="entry name" value="RNase_H-like_dom_plant"/>
</dbReference>
<organism evidence="2 3">
    <name type="scientific">Rosa chinensis</name>
    <name type="common">China rose</name>
    <dbReference type="NCBI Taxonomy" id="74649"/>
    <lineage>
        <taxon>Eukaryota</taxon>
        <taxon>Viridiplantae</taxon>
        <taxon>Streptophyta</taxon>
        <taxon>Embryophyta</taxon>
        <taxon>Tracheophyta</taxon>
        <taxon>Spermatophyta</taxon>
        <taxon>Magnoliopsida</taxon>
        <taxon>eudicotyledons</taxon>
        <taxon>Gunneridae</taxon>
        <taxon>Pentapetalae</taxon>
        <taxon>rosids</taxon>
        <taxon>fabids</taxon>
        <taxon>Rosales</taxon>
        <taxon>Rosaceae</taxon>
        <taxon>Rosoideae</taxon>
        <taxon>Rosoideae incertae sedis</taxon>
        <taxon>Rosa</taxon>
    </lineage>
</organism>
<dbReference type="PANTHER" id="PTHR47074">
    <property type="entry name" value="BNAC02G40300D PROTEIN"/>
    <property type="match status" value="1"/>
</dbReference>
<name>A0A2P6QAK2_ROSCH</name>
<feature type="domain" description="RNase H type-1" evidence="1">
    <location>
        <begin position="45"/>
        <end position="130"/>
    </location>
</feature>
<keyword evidence="3" id="KW-1185">Reference proteome</keyword>
<dbReference type="Proteomes" id="UP000238479">
    <property type="component" value="Chromosome 5"/>
</dbReference>
<dbReference type="Pfam" id="PF13456">
    <property type="entry name" value="RVT_3"/>
    <property type="match status" value="1"/>
</dbReference>
<reference evidence="2 3" key="1">
    <citation type="journal article" date="2018" name="Nat. Genet.">
        <title>The Rosa genome provides new insights in the design of modern roses.</title>
        <authorList>
            <person name="Bendahmane M."/>
        </authorList>
    </citation>
    <scope>NUCLEOTIDE SEQUENCE [LARGE SCALE GENOMIC DNA]</scope>
    <source>
        <strain evidence="3">cv. Old Blush</strain>
    </source>
</reference>
<dbReference type="PANTHER" id="PTHR47074:SF11">
    <property type="entry name" value="REVERSE TRANSCRIPTASE-LIKE PROTEIN"/>
    <property type="match status" value="1"/>
</dbReference>
<dbReference type="OMA" id="HIAIDIQ"/>
<dbReference type="GO" id="GO:0003676">
    <property type="term" value="F:nucleic acid binding"/>
    <property type="evidence" value="ECO:0007669"/>
    <property type="project" value="InterPro"/>
</dbReference>
<dbReference type="InterPro" id="IPR052929">
    <property type="entry name" value="RNase_H-like_EbsB-rel"/>
</dbReference>
<evidence type="ECO:0000313" key="2">
    <source>
        <dbReference type="EMBL" id="PRQ31209.1"/>
    </source>
</evidence>
<accession>A0A2P6QAK2</accession>
<dbReference type="CDD" id="cd06222">
    <property type="entry name" value="RNase_H_like"/>
    <property type="match status" value="1"/>
</dbReference>
<dbReference type="AlphaFoldDB" id="A0A2P6QAK2"/>
<proteinExistence type="predicted"/>
<dbReference type="Gramene" id="PRQ31209">
    <property type="protein sequence ID" value="PRQ31209"/>
    <property type="gene ID" value="RchiOBHm_Chr5g0032971"/>
</dbReference>
<evidence type="ECO:0000259" key="1">
    <source>
        <dbReference type="Pfam" id="PF13456"/>
    </source>
</evidence>
<dbReference type="SUPFAM" id="SSF53098">
    <property type="entry name" value="Ribonuclease H-like"/>
    <property type="match status" value="1"/>
</dbReference>